<dbReference type="AlphaFoldDB" id="A0A926JUP1"/>
<name>A0A926JUP1_9FLAO</name>
<dbReference type="Proteomes" id="UP000653730">
    <property type="component" value="Unassembled WGS sequence"/>
</dbReference>
<keyword evidence="1" id="KW-0560">Oxidoreductase</keyword>
<dbReference type="GO" id="GO:0050660">
    <property type="term" value="F:flavin adenine dinucleotide binding"/>
    <property type="evidence" value="ECO:0007669"/>
    <property type="project" value="TreeGrafter"/>
</dbReference>
<proteinExistence type="predicted"/>
<evidence type="ECO:0000313" key="2">
    <source>
        <dbReference type="EMBL" id="MBC9797686.1"/>
    </source>
</evidence>
<evidence type="ECO:0000256" key="1">
    <source>
        <dbReference type="ARBA" id="ARBA00023002"/>
    </source>
</evidence>
<reference evidence="2 3" key="1">
    <citation type="submission" date="2020-09" db="EMBL/GenBank/DDBJ databases">
        <title>Sinomicrobium weinanense sp. nov., a halophilic bacteria isolated from saline-alkali soil.</title>
        <authorList>
            <person name="Wu P."/>
            <person name="Ren H."/>
            <person name="Mei Y."/>
            <person name="Liang Y."/>
            <person name="Chen Z."/>
        </authorList>
    </citation>
    <scope>NUCLEOTIDE SEQUENCE [LARGE SCALE GENOMIC DNA]</scope>
    <source>
        <strain evidence="2 3">FJxs</strain>
    </source>
</reference>
<dbReference type="InterPro" id="IPR036188">
    <property type="entry name" value="FAD/NAD-bd_sf"/>
</dbReference>
<dbReference type="Gene3D" id="3.50.50.60">
    <property type="entry name" value="FAD/NAD(P)-binding domain"/>
    <property type="match status" value="1"/>
</dbReference>
<dbReference type="PRINTS" id="PR00469">
    <property type="entry name" value="PNDRDTASEII"/>
</dbReference>
<dbReference type="PRINTS" id="PR00368">
    <property type="entry name" value="FADPNR"/>
</dbReference>
<dbReference type="SUPFAM" id="SSF51905">
    <property type="entry name" value="FAD/NAD(P)-binding domain"/>
    <property type="match status" value="2"/>
</dbReference>
<comment type="caution">
    <text evidence="2">The sequence shown here is derived from an EMBL/GenBank/DDBJ whole genome shotgun (WGS) entry which is preliminary data.</text>
</comment>
<dbReference type="PANTHER" id="PTHR43539">
    <property type="entry name" value="FLAVIN-BINDING MONOOXYGENASE-LIKE PROTEIN (AFU_ORTHOLOGUE AFUA_4G09220)"/>
    <property type="match status" value="1"/>
</dbReference>
<keyword evidence="3" id="KW-1185">Reference proteome</keyword>
<organism evidence="2 3">
    <name type="scientific">Sinomicrobium weinanense</name>
    <dbReference type="NCBI Taxonomy" id="2842200"/>
    <lineage>
        <taxon>Bacteria</taxon>
        <taxon>Pseudomonadati</taxon>
        <taxon>Bacteroidota</taxon>
        <taxon>Flavobacteriia</taxon>
        <taxon>Flavobacteriales</taxon>
        <taxon>Flavobacteriaceae</taxon>
        <taxon>Sinomicrobium</taxon>
    </lineage>
</organism>
<dbReference type="GO" id="GO:0004497">
    <property type="term" value="F:monooxygenase activity"/>
    <property type="evidence" value="ECO:0007669"/>
    <property type="project" value="TreeGrafter"/>
</dbReference>
<dbReference type="PANTHER" id="PTHR43539:SF78">
    <property type="entry name" value="FLAVIN-CONTAINING MONOOXYGENASE"/>
    <property type="match status" value="1"/>
</dbReference>
<protein>
    <submittedName>
        <fullName evidence="2">NAD(P)/FAD-dependent oxidoreductase</fullName>
    </submittedName>
</protein>
<evidence type="ECO:0000313" key="3">
    <source>
        <dbReference type="Proteomes" id="UP000653730"/>
    </source>
</evidence>
<dbReference type="RefSeq" id="WP_187966816.1">
    <property type="nucleotide sequence ID" value="NZ_JACVDC010000068.1"/>
</dbReference>
<dbReference type="Pfam" id="PF13738">
    <property type="entry name" value="Pyr_redox_3"/>
    <property type="match status" value="1"/>
</dbReference>
<dbReference type="InterPro" id="IPR050982">
    <property type="entry name" value="Auxin_biosynth/cation_transpt"/>
</dbReference>
<sequence>MNTVFDVIVIGGGQSGLATGYYLRRAKLNYLILDDREERGGAWQSAWDSLTLFSPAEHSSLPGWLMPRSEGPFPTRKEVIDYLTRYEERYGFPVQRPVRVNNIERQDGMFRLITTKGDFYARTVVAATGTWADPVIPDIEGREAFKGIQLHSARYKSPETFQGQKVLVVGEGNSGAQIMAEVSKYSREAKWATRKEPEFLPDEVDGHYLFNIATAKYRAEKEGKPFDRSKYNLGNIVVIPSVKEARSRDVLRSGGSFTRMYEEGVVWEDGTREAFDAVIWCTGFGYATSFLRNIARQDAKGIVKTDESRATEAPGLWLVGYGGWTGYASATLIGVNRTARQTVRQIEEYLKHTEAQIISGVENNR</sequence>
<gene>
    <name evidence="2" type="ORF">IBL28_17070</name>
</gene>
<accession>A0A926JUP1</accession>
<dbReference type="EMBL" id="JACVDC010000068">
    <property type="protein sequence ID" value="MBC9797686.1"/>
    <property type="molecule type" value="Genomic_DNA"/>
</dbReference>
<dbReference type="NCBIfam" id="NF040505">
    <property type="entry name" value="ArsO_flavin_mono"/>
    <property type="match status" value="1"/>
</dbReference>